<dbReference type="PANTHER" id="PTHR48099">
    <property type="entry name" value="C-1-TETRAHYDROFOLATE SYNTHASE, CYTOPLASMIC-RELATED"/>
    <property type="match status" value="1"/>
</dbReference>
<dbReference type="PRINTS" id="PR00085">
    <property type="entry name" value="THFDHDRGNASE"/>
</dbReference>
<dbReference type="GO" id="GO:0035999">
    <property type="term" value="P:tetrahydrofolate interconversion"/>
    <property type="evidence" value="ECO:0007669"/>
    <property type="project" value="UniProtKB-UniRule"/>
</dbReference>
<feature type="binding site" evidence="11">
    <location>
        <begin position="162"/>
        <end position="164"/>
    </location>
    <ligand>
        <name>NADP(+)</name>
        <dbReference type="ChEBI" id="CHEBI:58349"/>
    </ligand>
</feature>
<evidence type="ECO:0000259" key="13">
    <source>
        <dbReference type="Pfam" id="PF02882"/>
    </source>
</evidence>
<keyword evidence="8 11" id="KW-0368">Histidine biosynthesis</keyword>
<evidence type="ECO:0000256" key="9">
    <source>
        <dbReference type="ARBA" id="ARBA00023167"/>
    </source>
</evidence>
<comment type="catalytic activity">
    <reaction evidence="11">
        <text>(6R)-5,10-methenyltetrahydrofolate + H2O = (6R)-10-formyltetrahydrofolate + H(+)</text>
        <dbReference type="Rhea" id="RHEA:23700"/>
        <dbReference type="ChEBI" id="CHEBI:15377"/>
        <dbReference type="ChEBI" id="CHEBI:15378"/>
        <dbReference type="ChEBI" id="CHEBI:57455"/>
        <dbReference type="ChEBI" id="CHEBI:195366"/>
        <dbReference type="EC" id="3.5.4.9"/>
    </reaction>
</comment>
<comment type="subunit">
    <text evidence="11">Homodimer.</text>
</comment>
<keyword evidence="4 11" id="KW-0658">Purine biosynthesis</keyword>
<organism evidence="14 15">
    <name type="scientific">Metamycoplasma hominis</name>
    <name type="common">Mycoplasma hominis</name>
    <dbReference type="NCBI Taxonomy" id="2098"/>
    <lineage>
        <taxon>Bacteria</taxon>
        <taxon>Bacillati</taxon>
        <taxon>Mycoplasmatota</taxon>
        <taxon>Mycoplasmoidales</taxon>
        <taxon>Metamycoplasmataceae</taxon>
        <taxon>Metamycoplasma</taxon>
    </lineage>
</organism>
<dbReference type="OrthoDB" id="9803580at2"/>
<dbReference type="GO" id="GO:0004477">
    <property type="term" value="F:methenyltetrahydrofolate cyclohydrolase activity"/>
    <property type="evidence" value="ECO:0007669"/>
    <property type="project" value="UniProtKB-UniRule"/>
</dbReference>
<evidence type="ECO:0000256" key="10">
    <source>
        <dbReference type="ARBA" id="ARBA00023268"/>
    </source>
</evidence>
<evidence type="ECO:0000256" key="6">
    <source>
        <dbReference type="ARBA" id="ARBA00022857"/>
    </source>
</evidence>
<comment type="caution">
    <text evidence="11">Lacks conserved residue(s) required for the propagation of feature annotation.</text>
</comment>
<dbReference type="EC" id="1.5.1.5" evidence="11"/>
<evidence type="ECO:0000313" key="15">
    <source>
        <dbReference type="Proteomes" id="UP000029712"/>
    </source>
</evidence>
<dbReference type="UniPathway" id="UPA00193"/>
<dbReference type="PANTHER" id="PTHR48099:SF5">
    <property type="entry name" value="C-1-TETRAHYDROFOLATE SYNTHASE, CYTOPLASMIC"/>
    <property type="match status" value="1"/>
</dbReference>
<evidence type="ECO:0000256" key="7">
    <source>
        <dbReference type="ARBA" id="ARBA00023002"/>
    </source>
</evidence>
<dbReference type="AlphaFoldDB" id="A0A2K9YST2"/>
<dbReference type="SUPFAM" id="SSF53223">
    <property type="entry name" value="Aminoacid dehydrogenase-like, N-terminal domain"/>
    <property type="match status" value="1"/>
</dbReference>
<dbReference type="GO" id="GO:0000105">
    <property type="term" value="P:L-histidine biosynthetic process"/>
    <property type="evidence" value="ECO:0007669"/>
    <property type="project" value="UniProtKB-KW"/>
</dbReference>
<dbReference type="InterPro" id="IPR036291">
    <property type="entry name" value="NAD(P)-bd_dom_sf"/>
</dbReference>
<keyword evidence="3 11" id="KW-0028">Amino-acid biosynthesis</keyword>
<dbReference type="Gene3D" id="3.40.50.10860">
    <property type="entry name" value="Leucine Dehydrogenase, chain A, domain 1"/>
    <property type="match status" value="1"/>
</dbReference>
<dbReference type="HAMAP" id="MF_01576">
    <property type="entry name" value="THF_DHG_CYH"/>
    <property type="match status" value="1"/>
</dbReference>
<comment type="catalytic activity">
    <reaction evidence="11">
        <text>(6R)-5,10-methylene-5,6,7,8-tetrahydrofolate + NADP(+) = (6R)-5,10-methenyltetrahydrofolate + NADPH</text>
        <dbReference type="Rhea" id="RHEA:22812"/>
        <dbReference type="ChEBI" id="CHEBI:15636"/>
        <dbReference type="ChEBI" id="CHEBI:57455"/>
        <dbReference type="ChEBI" id="CHEBI:57783"/>
        <dbReference type="ChEBI" id="CHEBI:58349"/>
        <dbReference type="EC" id="1.5.1.5"/>
    </reaction>
</comment>
<sequence>MAILLNGKAISLEVKEDLKKAIEKMPQEIRPTLGILQVGDLSESNIYVKNKLKYASDIGLNTKLIKLQQNASKLQIAEAIELLNKQSTGFIVQIPMQTNQIIDSQEILDLISIDHDIDGLTSFNLDLKNPNNYFLSATASGIFLLLNKYNILYKNAKIGVIGQSKIVGYPLANFLVLKGYNVFRYNKDTPKNNIKDLDIIIVATGTKDPITYDQVKPGAVIIDVGIHRDSNNKISGDLNFNEFSNVASFITPVPGGVGPMTISALLINLLKASSLQNPIIVPYLKFLKSYFN</sequence>
<keyword evidence="6 11" id="KW-0521">NADP</keyword>
<dbReference type="InterPro" id="IPR020631">
    <property type="entry name" value="THF_DH/CycHdrlase_NAD-bd_dom"/>
</dbReference>
<evidence type="ECO:0000256" key="2">
    <source>
        <dbReference type="ARBA" id="ARBA00022563"/>
    </source>
</evidence>
<keyword evidence="2 11" id="KW-0554">One-carbon metabolism</keyword>
<dbReference type="EC" id="3.5.4.9" evidence="11"/>
<dbReference type="InterPro" id="IPR046346">
    <property type="entry name" value="Aminoacid_DH-like_N_sf"/>
</dbReference>
<dbReference type="InterPro" id="IPR020630">
    <property type="entry name" value="THF_DH/CycHdrlase_cat_dom"/>
</dbReference>
<keyword evidence="7 11" id="KW-0560">Oxidoreductase</keyword>
<evidence type="ECO:0000259" key="12">
    <source>
        <dbReference type="Pfam" id="PF00763"/>
    </source>
</evidence>
<evidence type="ECO:0000256" key="8">
    <source>
        <dbReference type="ARBA" id="ARBA00023102"/>
    </source>
</evidence>
<name>A0A2K9YST2_METHO</name>
<comment type="pathway">
    <text evidence="1 11">One-carbon metabolism; tetrahydrofolate interconversion.</text>
</comment>
<dbReference type="RefSeq" id="WP_036439003.1">
    <property type="nucleotide sequence ID" value="NZ_CP026341.1"/>
</dbReference>
<comment type="function">
    <text evidence="11">Catalyzes the oxidation of 5,10-methylenetetrahydrofolate to 5,10-methenyltetrahydrofolate and then the hydrolysis of 5,10-methenyltetrahydrofolate to 10-formyltetrahydrofolate.</text>
</comment>
<dbReference type="Pfam" id="PF00763">
    <property type="entry name" value="THF_DHG_CYH"/>
    <property type="match status" value="1"/>
</dbReference>
<dbReference type="GO" id="GO:0006164">
    <property type="term" value="P:purine nucleotide biosynthetic process"/>
    <property type="evidence" value="ECO:0007669"/>
    <property type="project" value="UniProtKB-KW"/>
</dbReference>
<dbReference type="Gene3D" id="3.40.50.720">
    <property type="entry name" value="NAD(P)-binding Rossmann-like Domain"/>
    <property type="match status" value="1"/>
</dbReference>
<dbReference type="SUPFAM" id="SSF51735">
    <property type="entry name" value="NAD(P)-binding Rossmann-fold domains"/>
    <property type="match status" value="1"/>
</dbReference>
<keyword evidence="5 11" id="KW-0378">Hydrolase</keyword>
<proteinExistence type="inferred from homology"/>
<dbReference type="Pfam" id="PF02882">
    <property type="entry name" value="THF_DHG_CYH_C"/>
    <property type="match status" value="1"/>
</dbReference>
<dbReference type="GO" id="GO:0005829">
    <property type="term" value="C:cytosol"/>
    <property type="evidence" value="ECO:0007669"/>
    <property type="project" value="TreeGrafter"/>
</dbReference>
<accession>A0A2K9YST2</accession>
<evidence type="ECO:0000256" key="1">
    <source>
        <dbReference type="ARBA" id="ARBA00004777"/>
    </source>
</evidence>
<feature type="domain" description="Tetrahydrofolate dehydrogenase/cyclohydrolase NAD(P)-binding" evidence="13">
    <location>
        <begin position="137"/>
        <end position="274"/>
    </location>
</feature>
<evidence type="ECO:0000256" key="11">
    <source>
        <dbReference type="HAMAP-Rule" id="MF_01576"/>
    </source>
</evidence>
<evidence type="ECO:0000256" key="3">
    <source>
        <dbReference type="ARBA" id="ARBA00022605"/>
    </source>
</evidence>
<reference evidence="14 15" key="1">
    <citation type="submission" date="2014-08" db="EMBL/GenBank/DDBJ databases">
        <authorList>
            <person name="Kuleshov K."/>
            <person name="Dedkov V."/>
            <person name="Markelov M."/>
            <person name="Pimkina E."/>
        </authorList>
    </citation>
    <scope>NUCLEOTIDE SEQUENCE [LARGE SCALE GENOMIC DNA]</scope>
    <source>
        <strain evidence="15">TOA</strain>
    </source>
</reference>
<dbReference type="EMBL" id="CP033021">
    <property type="protein sequence ID" value="AYN65319.1"/>
    <property type="molecule type" value="Genomic_DNA"/>
</dbReference>
<dbReference type="InterPro" id="IPR000672">
    <property type="entry name" value="THF_DH/CycHdrlase"/>
</dbReference>
<reference evidence="14 15" key="2">
    <citation type="submission" date="2018-10" db="EMBL/GenBank/DDBJ databases">
        <title>Detection and isolation of Mycoplasma hominis as a predominant microorganism from pelvic cavity of patient with salpingitis and tubo-ovarian abscess.</title>
        <authorList>
            <person name="Guschin A.E."/>
            <person name="Khayrullina G.A."/>
            <person name="Rakovskaya I.V."/>
            <person name="Shelenkov A.A."/>
            <person name="Shagin D.A."/>
        </authorList>
    </citation>
    <scope>NUCLEOTIDE SEQUENCE [LARGE SCALE GENOMIC DNA]</scope>
    <source>
        <strain evidence="15">TOA</strain>
    </source>
</reference>
<comment type="similarity">
    <text evidence="11">Belongs to the tetrahydrofolate dehydrogenase/cyclohydrolase family.</text>
</comment>
<protein>
    <recommendedName>
        <fullName evidence="11">Bifunctional protein FolD</fullName>
    </recommendedName>
    <domain>
        <recommendedName>
            <fullName evidence="11">Methylenetetrahydrofolate dehydrogenase</fullName>
            <ecNumber evidence="11">1.5.1.5</ecNumber>
        </recommendedName>
    </domain>
    <domain>
        <recommendedName>
            <fullName evidence="11">Methenyltetrahydrofolate cyclohydrolase</fullName>
            <ecNumber evidence="11">3.5.4.9</ecNumber>
        </recommendedName>
    </domain>
</protein>
<dbReference type="InterPro" id="IPR020867">
    <property type="entry name" value="THF_DH/CycHdrlase_CS"/>
</dbReference>
<feature type="domain" description="Tetrahydrofolate dehydrogenase/cyclohydrolase catalytic" evidence="12">
    <location>
        <begin position="5"/>
        <end position="118"/>
    </location>
</feature>
<evidence type="ECO:0000256" key="4">
    <source>
        <dbReference type="ARBA" id="ARBA00022755"/>
    </source>
</evidence>
<feature type="binding site" evidence="11">
    <location>
        <position position="226"/>
    </location>
    <ligand>
        <name>NADP(+)</name>
        <dbReference type="ChEBI" id="CHEBI:58349"/>
    </ligand>
</feature>
<gene>
    <name evidence="11" type="primary">folD</name>
    <name evidence="14" type="ORF">KN71_001200</name>
</gene>
<dbReference type="GO" id="GO:0009086">
    <property type="term" value="P:methionine biosynthetic process"/>
    <property type="evidence" value="ECO:0007669"/>
    <property type="project" value="UniProtKB-KW"/>
</dbReference>
<evidence type="ECO:0000256" key="5">
    <source>
        <dbReference type="ARBA" id="ARBA00022801"/>
    </source>
</evidence>
<keyword evidence="9 11" id="KW-0486">Methionine biosynthesis</keyword>
<dbReference type="GO" id="GO:0004488">
    <property type="term" value="F:methylenetetrahydrofolate dehydrogenase (NADP+) activity"/>
    <property type="evidence" value="ECO:0007669"/>
    <property type="project" value="UniProtKB-UniRule"/>
</dbReference>
<evidence type="ECO:0000313" key="14">
    <source>
        <dbReference type="EMBL" id="AYN65319.1"/>
    </source>
</evidence>
<dbReference type="Proteomes" id="UP000029712">
    <property type="component" value="Chromosome"/>
</dbReference>
<dbReference type="PROSITE" id="PS00767">
    <property type="entry name" value="THF_DHG_CYH_2"/>
    <property type="match status" value="1"/>
</dbReference>
<keyword evidence="10 11" id="KW-0511">Multifunctional enzyme</keyword>